<dbReference type="InterPro" id="IPR009448">
    <property type="entry name" value="UDP-g_GGtrans"/>
</dbReference>
<evidence type="ECO:0000313" key="16">
    <source>
        <dbReference type="EMBL" id="KHJ31319.1"/>
    </source>
</evidence>
<dbReference type="InterPro" id="IPR040497">
    <property type="entry name" value="Glyco_transf_24"/>
</dbReference>
<evidence type="ECO:0000259" key="12">
    <source>
        <dbReference type="Pfam" id="PF18401"/>
    </source>
</evidence>
<dbReference type="InterPro" id="IPR040693">
    <property type="entry name" value="UGGT_TRXL_1"/>
</dbReference>
<keyword evidence="8" id="KW-0325">Glycoprotein</keyword>
<dbReference type="EMBL" id="JNVN01002999">
    <property type="protein sequence ID" value="KHJ31319.1"/>
    <property type="molecule type" value="Genomic_DNA"/>
</dbReference>
<evidence type="ECO:0000313" key="17">
    <source>
        <dbReference type="Proteomes" id="UP000030854"/>
    </source>
</evidence>
<feature type="domain" description="UDP-glucose:glycoprotein glucosyltransferase thioredoxin-like" evidence="14">
    <location>
        <begin position="672"/>
        <end position="875"/>
    </location>
</feature>
<feature type="region of interest" description="Disordered" evidence="9">
    <location>
        <begin position="1456"/>
        <end position="1491"/>
    </location>
</feature>
<keyword evidence="5 16" id="KW-0808">Transferase</keyword>
<gene>
    <name evidence="16" type="ORF">EV44_g0312</name>
</gene>
<dbReference type="UniPathway" id="UPA00378"/>
<keyword evidence="7" id="KW-0256">Endoplasmic reticulum</keyword>
<evidence type="ECO:0000259" key="15">
    <source>
        <dbReference type="Pfam" id="PF18404"/>
    </source>
</evidence>
<feature type="compositionally biased region" description="Low complexity" evidence="9">
    <location>
        <begin position="1471"/>
        <end position="1484"/>
    </location>
</feature>
<dbReference type="Proteomes" id="UP000030854">
    <property type="component" value="Unassembled WGS sequence"/>
</dbReference>
<dbReference type="GO" id="GO:0051082">
    <property type="term" value="F:unfolded protein binding"/>
    <property type="evidence" value="ECO:0007669"/>
    <property type="project" value="TreeGrafter"/>
</dbReference>
<evidence type="ECO:0000256" key="6">
    <source>
        <dbReference type="ARBA" id="ARBA00022729"/>
    </source>
</evidence>
<dbReference type="Pfam" id="PF18403">
    <property type="entry name" value="Thioredoxin_15"/>
    <property type="match status" value="1"/>
</dbReference>
<dbReference type="InterPro" id="IPR029044">
    <property type="entry name" value="Nucleotide-diphossugar_trans"/>
</dbReference>
<evidence type="ECO:0000256" key="4">
    <source>
        <dbReference type="ARBA" id="ARBA00006351"/>
    </source>
</evidence>
<evidence type="ECO:0000259" key="13">
    <source>
        <dbReference type="Pfam" id="PF18402"/>
    </source>
</evidence>
<accession>A0A0B1P3V8</accession>
<name>A0A0B1P3V8_UNCNE</name>
<protein>
    <submittedName>
        <fullName evidence="16">Putative udp-glucose:glycoprotein glucosyltransferase</fullName>
    </submittedName>
</protein>
<organism evidence="16 17">
    <name type="scientific">Uncinula necator</name>
    <name type="common">Grape powdery mildew</name>
    <dbReference type="NCBI Taxonomy" id="52586"/>
    <lineage>
        <taxon>Eukaryota</taxon>
        <taxon>Fungi</taxon>
        <taxon>Dikarya</taxon>
        <taxon>Ascomycota</taxon>
        <taxon>Pezizomycotina</taxon>
        <taxon>Leotiomycetes</taxon>
        <taxon>Erysiphales</taxon>
        <taxon>Erysiphaceae</taxon>
        <taxon>Erysiphe</taxon>
    </lineage>
</organism>
<dbReference type="GO" id="GO:0018279">
    <property type="term" value="P:protein N-linked glycosylation via asparagine"/>
    <property type="evidence" value="ECO:0007669"/>
    <property type="project" value="TreeGrafter"/>
</dbReference>
<feature type="chain" id="PRO_5002061816" evidence="10">
    <location>
        <begin position="21"/>
        <end position="1491"/>
    </location>
</feature>
<evidence type="ECO:0000259" key="14">
    <source>
        <dbReference type="Pfam" id="PF18403"/>
    </source>
</evidence>
<dbReference type="GO" id="GO:0036503">
    <property type="term" value="P:ERAD pathway"/>
    <property type="evidence" value="ECO:0007669"/>
    <property type="project" value="TreeGrafter"/>
</dbReference>
<dbReference type="PANTHER" id="PTHR11226:SF0">
    <property type="entry name" value="UDP-GLUCOSE:GLYCOPROTEIN GLUCOSYLTRANSFERASE"/>
    <property type="match status" value="1"/>
</dbReference>
<evidence type="ECO:0000256" key="9">
    <source>
        <dbReference type="SAM" id="MobiDB-lite"/>
    </source>
</evidence>
<dbReference type="FunFam" id="3.90.550.10:FF:000065">
    <property type="entry name" value="UDP-glucose:glycoprotein glucosyltransferase, putative"/>
    <property type="match status" value="1"/>
</dbReference>
<proteinExistence type="inferred from homology"/>
<feature type="compositionally biased region" description="Basic and acidic residues" evidence="9">
    <location>
        <begin position="1456"/>
        <end position="1470"/>
    </location>
</feature>
<feature type="domain" description="UGGT thioredoxin-like" evidence="11">
    <location>
        <begin position="41"/>
        <end position="226"/>
    </location>
</feature>
<sequence length="1491" mass="169028">MGGLNLALGLFLILLVNVFQDSLFSFASPTIDVELRTAFPAPPFLLELLETAGSENSSSYFPLLDKISDGIFASASTDEELYKKFLKVLLDEGHLADPEAVSSYQLALSLRLSTPRIESHYQYYNTSVETSITPENDSSCSTWFLFQGLKFCSPSLDKASGSASLDLKGDELLFDRVLGNKSAPATILFADITSPKFGAFHKLLAKNARDGKSSYRVRHRKSQTSEFKTLAIPGWGVELALKNTDYIVIDDRNDDNEHDSKTNLPLTEEEIKLKDNEMNDLKPLSTSELSSLAVKASSYIMQSESPLDTLLKLSQDFPRYSQTISSHNISLDFITEFQYNRAQSIEGGRNNIWINGLPLTERQMQIMDLIDIMRKERKIISGMSDIGFTPSEAIKLLLHKEIVSAQTLDGVDRFDWTDKTEGGNVIIWLNNIEKDRRYADWPVSLAAMLQRGYPGQLPFVRRDAFNLVIPIDLTDQLDLELILETALNFVNRRLPIRIGLIPVIRNSNAAIEAKVIYHLIEIYGLQTAIAYLRSQNESKLSLNSKDVFDQITQKAKIKTNKTRIIFDEVLKSDELESRIQSSQKWVDRICADDLVPPVIINGVVIPKDEFWLQKMSQQIYTDLQLIQQTIVLGTENVRSQDFWVPSIFLNQAINRRNKLIIPENRKDLNFFDLNSIEKKSSEFFKDLPRFSASSSVTNSDIIFMILIVDLDSEMGENLLTNAATLYKKSPSIELLILHNPATESKPKLSHGLFNYLENNNLNGLEAVENMTATLYGQQSFHESTKLGESKIYWQKFAPISRLLGLVPGQNAILVNGRLIGPILNSKYLQMEDLELLISFERNRRVTPIFTALKDLKLEDKIQDPLKAAKLSSIIALSTVSEITNSIFGEASSIREDQFSVWRSQYTAIEVGDASTANIQFTVLLDPASHIGQRWASILKVLSKLKGVYLKIFLNPKDRLKELPVKRFYRYVLESEPLFDDTGAIKSLHGSFTGIPQEALLTVGLDIPPAWLVTPKISAHDLDNIKLSSVKTDINAIYELKNILIEGHSREVVGDQPPRGTQLILGTKKNPYIGDTIIMSNLGYFQFKANPGYYSISLQKGRSFDIYHIDSIGASGWSSVPGDDKTEVVLMSFKGATIFPRLSRKPGMEREDVLETRASSEMSFVSQGLKFAQGILSKGTYSPENEASINIFSVASGHLYERMLNIMIVSVMKNTKHSVKFWFIEQFLSSSFKEFIPYLAEEYNFSYEMVTYRWPHWLRAQSEKQREIWGYKILFLDVLFPLSLNKVIFVDSDQIIRADLIELINLDLNGAPYGFTPMCDSRTEMEGFRFWKKGYWAEFLRGLPYHISALYVVDLRRFRQMAAGDRLRQQYHALSADPGSLSNLDQDLPNHMQKVLPIYSLPQEWLWCETWCSDEALKDAKTIDLCNNPLTKEPKLERARRQVPEWTKFDDEIAALDKRRRGSNDLGEKSSKSSSSETIPEIKSTSVKKDEL</sequence>
<keyword evidence="17" id="KW-1185">Reference proteome</keyword>
<dbReference type="Gene3D" id="3.90.550.10">
    <property type="entry name" value="Spore Coat Polysaccharide Biosynthesis Protein SpsA, Chain A"/>
    <property type="match status" value="1"/>
</dbReference>
<feature type="domain" description="UGGT thioredoxin-like" evidence="12">
    <location>
        <begin position="278"/>
        <end position="407"/>
    </location>
</feature>
<comment type="caution">
    <text evidence="16">The sequence shown here is derived from an EMBL/GenBank/DDBJ whole genome shotgun (WGS) entry which is preliminary data.</text>
</comment>
<feature type="signal peptide" evidence="10">
    <location>
        <begin position="1"/>
        <end position="20"/>
    </location>
</feature>
<dbReference type="GO" id="GO:0003980">
    <property type="term" value="F:UDP-glucose:glycoprotein glucosyltransferase activity"/>
    <property type="evidence" value="ECO:0007669"/>
    <property type="project" value="InterPro"/>
</dbReference>
<dbReference type="Pfam" id="PF18404">
    <property type="entry name" value="Glyco_transf_24"/>
    <property type="match status" value="1"/>
</dbReference>
<comment type="subcellular location">
    <subcellularLocation>
        <location evidence="2">Endoplasmic reticulum lumen</location>
    </subcellularLocation>
</comment>
<reference evidence="16 17" key="1">
    <citation type="journal article" date="2014" name="BMC Genomics">
        <title>Adaptive genomic structural variation in the grape powdery mildew pathogen, Erysiphe necator.</title>
        <authorList>
            <person name="Jones L."/>
            <person name="Riaz S."/>
            <person name="Morales-Cruz A."/>
            <person name="Amrine K.C."/>
            <person name="McGuire B."/>
            <person name="Gubler W.D."/>
            <person name="Walker M.A."/>
            <person name="Cantu D."/>
        </authorList>
    </citation>
    <scope>NUCLEOTIDE SEQUENCE [LARGE SCALE GENOMIC DNA]</scope>
    <source>
        <strain evidence="17">c</strain>
    </source>
</reference>
<dbReference type="InterPro" id="IPR040525">
    <property type="entry name" value="UGGT_TRXL_4"/>
</dbReference>
<dbReference type="InterPro" id="IPR040692">
    <property type="entry name" value="UGGT_TRXL_3"/>
</dbReference>
<feature type="domain" description="UGGT thioredoxin-like" evidence="13">
    <location>
        <begin position="414"/>
        <end position="660"/>
    </location>
</feature>
<keyword evidence="6 10" id="KW-0732">Signal</keyword>
<dbReference type="Pfam" id="PF18402">
    <property type="entry name" value="Thioredoxin_14"/>
    <property type="match status" value="1"/>
</dbReference>
<dbReference type="Pfam" id="PF18400">
    <property type="entry name" value="Thioredoxin_12"/>
    <property type="match status" value="1"/>
</dbReference>
<comment type="pathway">
    <text evidence="3">Protein modification; protein glycosylation.</text>
</comment>
<dbReference type="InterPro" id="IPR040694">
    <property type="entry name" value="UGGT_TRXL_2"/>
</dbReference>
<evidence type="ECO:0000256" key="1">
    <source>
        <dbReference type="ARBA" id="ARBA00001913"/>
    </source>
</evidence>
<evidence type="ECO:0000256" key="8">
    <source>
        <dbReference type="ARBA" id="ARBA00023180"/>
    </source>
</evidence>
<evidence type="ECO:0000256" key="3">
    <source>
        <dbReference type="ARBA" id="ARBA00004922"/>
    </source>
</evidence>
<dbReference type="Pfam" id="PF06427">
    <property type="entry name" value="UDP-g_GGTase"/>
    <property type="match status" value="1"/>
</dbReference>
<evidence type="ECO:0000256" key="5">
    <source>
        <dbReference type="ARBA" id="ARBA00022679"/>
    </source>
</evidence>
<comment type="similarity">
    <text evidence="4">Belongs to the glycosyltransferase 8 family.</text>
</comment>
<dbReference type="HOGENOM" id="CLU_002668_1_0_1"/>
<comment type="cofactor">
    <cofactor evidence="1">
        <name>Ca(2+)</name>
        <dbReference type="ChEBI" id="CHEBI:29108"/>
    </cofactor>
</comment>
<dbReference type="STRING" id="52586.A0A0B1P3V8"/>
<dbReference type="Pfam" id="PF18401">
    <property type="entry name" value="Thioredoxin_13"/>
    <property type="match status" value="1"/>
</dbReference>
<evidence type="ECO:0000256" key="2">
    <source>
        <dbReference type="ARBA" id="ARBA00004319"/>
    </source>
</evidence>
<evidence type="ECO:0000256" key="10">
    <source>
        <dbReference type="SAM" id="SignalP"/>
    </source>
</evidence>
<feature type="domain" description="Glucosyltransferase 24 catalytic" evidence="15">
    <location>
        <begin position="1188"/>
        <end position="1454"/>
    </location>
</feature>
<dbReference type="OMA" id="RQTKTRF"/>
<evidence type="ECO:0000259" key="11">
    <source>
        <dbReference type="Pfam" id="PF18400"/>
    </source>
</evidence>
<dbReference type="PANTHER" id="PTHR11226">
    <property type="entry name" value="UDP-GLUCOSE GLYCOPROTEIN:GLUCOSYLTRANSFERASE"/>
    <property type="match status" value="1"/>
</dbReference>
<dbReference type="GO" id="GO:0005788">
    <property type="term" value="C:endoplasmic reticulum lumen"/>
    <property type="evidence" value="ECO:0007669"/>
    <property type="project" value="UniProtKB-SubCell"/>
</dbReference>
<dbReference type="SUPFAM" id="SSF53448">
    <property type="entry name" value="Nucleotide-diphospho-sugar transferases"/>
    <property type="match status" value="1"/>
</dbReference>
<evidence type="ECO:0000256" key="7">
    <source>
        <dbReference type="ARBA" id="ARBA00022824"/>
    </source>
</evidence>
<dbReference type="CDD" id="cd06432">
    <property type="entry name" value="GT8_HUGT1_C_like"/>
    <property type="match status" value="1"/>
</dbReference>